<name>A0A8J3D958_9BACT</name>
<dbReference type="GO" id="GO:0005524">
    <property type="term" value="F:ATP binding"/>
    <property type="evidence" value="ECO:0007669"/>
    <property type="project" value="UniProtKB-KW"/>
</dbReference>
<dbReference type="GO" id="GO:0006412">
    <property type="term" value="P:translation"/>
    <property type="evidence" value="ECO:0007669"/>
    <property type="project" value="UniProtKB-UniRule"/>
</dbReference>
<keyword evidence="1" id="KW-0067">ATP-binding</keyword>
<reference evidence="2" key="2">
    <citation type="submission" date="2020-09" db="EMBL/GenBank/DDBJ databases">
        <authorList>
            <person name="Sun Q."/>
            <person name="Kim S."/>
        </authorList>
    </citation>
    <scope>NUCLEOTIDE SEQUENCE</scope>
    <source>
        <strain evidence="2">KCTC 12870</strain>
    </source>
</reference>
<dbReference type="Gene3D" id="1.10.20.60">
    <property type="entry name" value="Glu-tRNAGln amidotransferase C subunit, N-terminal domain"/>
    <property type="match status" value="1"/>
</dbReference>
<sequence length="95" mass="10623">MAHTEIDIDKVARLARLDLSDEEKRTYSAQLGQVLEHMDKLNALDLDGVEPTAHSFPLSNVLDEDEEQPGFTVEEALRNAPKARDNQVVVPKVVE</sequence>
<dbReference type="GO" id="GO:0006450">
    <property type="term" value="P:regulation of translational fidelity"/>
    <property type="evidence" value="ECO:0007669"/>
    <property type="project" value="InterPro"/>
</dbReference>
<keyword evidence="1" id="KW-0436">Ligase</keyword>
<dbReference type="Pfam" id="PF02686">
    <property type="entry name" value="GatC"/>
    <property type="match status" value="1"/>
</dbReference>
<accession>A0A8J3D958</accession>
<keyword evidence="3" id="KW-1185">Reference proteome</keyword>
<keyword evidence="1" id="KW-0648">Protein biosynthesis</keyword>
<gene>
    <name evidence="1 2" type="primary">gatC</name>
    <name evidence="2" type="ORF">GCM10007047_04250</name>
</gene>
<organism evidence="2 3">
    <name type="scientific">Cerasicoccus arenae</name>
    <dbReference type="NCBI Taxonomy" id="424488"/>
    <lineage>
        <taxon>Bacteria</taxon>
        <taxon>Pseudomonadati</taxon>
        <taxon>Verrucomicrobiota</taxon>
        <taxon>Opitutia</taxon>
        <taxon>Puniceicoccales</taxon>
        <taxon>Cerasicoccaceae</taxon>
        <taxon>Cerasicoccus</taxon>
    </lineage>
</organism>
<dbReference type="InterPro" id="IPR036113">
    <property type="entry name" value="Asp/Glu-ADT_sf_sub_c"/>
</dbReference>
<dbReference type="PANTHER" id="PTHR15004">
    <property type="entry name" value="GLUTAMYL-TRNA(GLN) AMIDOTRANSFERASE SUBUNIT C, MITOCHONDRIAL"/>
    <property type="match status" value="1"/>
</dbReference>
<dbReference type="RefSeq" id="WP_189511389.1">
    <property type="nucleotide sequence ID" value="NZ_BMXG01000002.1"/>
</dbReference>
<dbReference type="GO" id="GO:0050567">
    <property type="term" value="F:glutaminyl-tRNA synthase (glutamine-hydrolyzing) activity"/>
    <property type="evidence" value="ECO:0007669"/>
    <property type="project" value="UniProtKB-UniRule"/>
</dbReference>
<dbReference type="NCBIfam" id="TIGR00135">
    <property type="entry name" value="gatC"/>
    <property type="match status" value="1"/>
</dbReference>
<proteinExistence type="inferred from homology"/>
<dbReference type="PANTHER" id="PTHR15004:SF0">
    <property type="entry name" value="GLUTAMYL-TRNA(GLN) AMIDOTRANSFERASE SUBUNIT C, MITOCHONDRIAL"/>
    <property type="match status" value="1"/>
</dbReference>
<comment type="similarity">
    <text evidence="1">Belongs to the GatC family.</text>
</comment>
<comment type="subunit">
    <text evidence="1">Heterotrimer of A, B and C subunits.</text>
</comment>
<reference evidence="2" key="1">
    <citation type="journal article" date="2014" name="Int. J. Syst. Evol. Microbiol.">
        <title>Complete genome sequence of Corynebacterium casei LMG S-19264T (=DSM 44701T), isolated from a smear-ripened cheese.</title>
        <authorList>
            <consortium name="US DOE Joint Genome Institute (JGI-PGF)"/>
            <person name="Walter F."/>
            <person name="Albersmeier A."/>
            <person name="Kalinowski J."/>
            <person name="Ruckert C."/>
        </authorList>
    </citation>
    <scope>NUCLEOTIDE SEQUENCE</scope>
    <source>
        <strain evidence="2">KCTC 12870</strain>
    </source>
</reference>
<evidence type="ECO:0000256" key="1">
    <source>
        <dbReference type="HAMAP-Rule" id="MF_00122"/>
    </source>
</evidence>
<comment type="function">
    <text evidence="1">Allows the formation of correctly charged Asn-tRNA(Asn) or Gln-tRNA(Gln) through the transamidation of misacylated Asp-tRNA(Asn) or Glu-tRNA(Gln) in organisms which lack either or both of asparaginyl-tRNA or glutaminyl-tRNA synthetases. The reaction takes place in the presence of glutamine and ATP through an activated phospho-Asp-tRNA(Asn) or phospho-Glu-tRNA(Gln).</text>
</comment>
<protein>
    <recommendedName>
        <fullName evidence="1">Aspartyl/glutamyl-tRNA(Asn/Gln) amidotransferase subunit C</fullName>
        <shortName evidence="1">Asp/Glu-ADT subunit C</shortName>
        <ecNumber evidence="1">6.3.5.-</ecNumber>
    </recommendedName>
</protein>
<dbReference type="Proteomes" id="UP000642829">
    <property type="component" value="Unassembled WGS sequence"/>
</dbReference>
<dbReference type="EMBL" id="BMXG01000002">
    <property type="protein sequence ID" value="GHB92317.1"/>
    <property type="molecule type" value="Genomic_DNA"/>
</dbReference>
<comment type="catalytic activity">
    <reaction evidence="1">
        <text>L-glutamyl-tRNA(Gln) + L-glutamine + ATP + H2O = L-glutaminyl-tRNA(Gln) + L-glutamate + ADP + phosphate + H(+)</text>
        <dbReference type="Rhea" id="RHEA:17521"/>
        <dbReference type="Rhea" id="RHEA-COMP:9681"/>
        <dbReference type="Rhea" id="RHEA-COMP:9684"/>
        <dbReference type="ChEBI" id="CHEBI:15377"/>
        <dbReference type="ChEBI" id="CHEBI:15378"/>
        <dbReference type="ChEBI" id="CHEBI:29985"/>
        <dbReference type="ChEBI" id="CHEBI:30616"/>
        <dbReference type="ChEBI" id="CHEBI:43474"/>
        <dbReference type="ChEBI" id="CHEBI:58359"/>
        <dbReference type="ChEBI" id="CHEBI:78520"/>
        <dbReference type="ChEBI" id="CHEBI:78521"/>
        <dbReference type="ChEBI" id="CHEBI:456216"/>
    </reaction>
</comment>
<dbReference type="HAMAP" id="MF_00122">
    <property type="entry name" value="GatC"/>
    <property type="match status" value="1"/>
</dbReference>
<evidence type="ECO:0000313" key="3">
    <source>
        <dbReference type="Proteomes" id="UP000642829"/>
    </source>
</evidence>
<comment type="catalytic activity">
    <reaction evidence="1">
        <text>L-aspartyl-tRNA(Asn) + L-glutamine + ATP + H2O = L-asparaginyl-tRNA(Asn) + L-glutamate + ADP + phosphate + 2 H(+)</text>
        <dbReference type="Rhea" id="RHEA:14513"/>
        <dbReference type="Rhea" id="RHEA-COMP:9674"/>
        <dbReference type="Rhea" id="RHEA-COMP:9677"/>
        <dbReference type="ChEBI" id="CHEBI:15377"/>
        <dbReference type="ChEBI" id="CHEBI:15378"/>
        <dbReference type="ChEBI" id="CHEBI:29985"/>
        <dbReference type="ChEBI" id="CHEBI:30616"/>
        <dbReference type="ChEBI" id="CHEBI:43474"/>
        <dbReference type="ChEBI" id="CHEBI:58359"/>
        <dbReference type="ChEBI" id="CHEBI:78515"/>
        <dbReference type="ChEBI" id="CHEBI:78516"/>
        <dbReference type="ChEBI" id="CHEBI:456216"/>
    </reaction>
</comment>
<dbReference type="AlphaFoldDB" id="A0A8J3D958"/>
<keyword evidence="1" id="KW-0547">Nucleotide-binding</keyword>
<dbReference type="EC" id="6.3.5.-" evidence="1"/>
<dbReference type="GO" id="GO:0070681">
    <property type="term" value="P:glutaminyl-tRNAGln biosynthesis via transamidation"/>
    <property type="evidence" value="ECO:0007669"/>
    <property type="project" value="TreeGrafter"/>
</dbReference>
<evidence type="ECO:0000313" key="2">
    <source>
        <dbReference type="EMBL" id="GHB92317.1"/>
    </source>
</evidence>
<comment type="caution">
    <text evidence="2">The sequence shown here is derived from an EMBL/GenBank/DDBJ whole genome shotgun (WGS) entry which is preliminary data.</text>
</comment>
<dbReference type="InterPro" id="IPR003837">
    <property type="entry name" value="GatC"/>
</dbReference>
<dbReference type="SUPFAM" id="SSF141000">
    <property type="entry name" value="Glu-tRNAGln amidotransferase C subunit"/>
    <property type="match status" value="1"/>
</dbReference>